<dbReference type="GeneID" id="109715978"/>
<evidence type="ECO:0000313" key="2">
    <source>
        <dbReference type="RefSeq" id="XP_020096825.1"/>
    </source>
</evidence>
<evidence type="ECO:0000313" key="1">
    <source>
        <dbReference type="Proteomes" id="UP000515123"/>
    </source>
</evidence>
<dbReference type="GO" id="GO:2000762">
    <property type="term" value="P:regulation of phenylpropanoid metabolic process"/>
    <property type="evidence" value="ECO:0007669"/>
    <property type="project" value="InterPro"/>
</dbReference>
<accession>A0A6P5FUQ5</accession>
<proteinExistence type="predicted"/>
<dbReference type="InterPro" id="IPR006652">
    <property type="entry name" value="Kelch_1"/>
</dbReference>
<dbReference type="InterPro" id="IPR036047">
    <property type="entry name" value="F-box-like_dom_sf"/>
</dbReference>
<dbReference type="GO" id="GO:0080037">
    <property type="term" value="P:negative regulation of cytokinin-activated signaling pathway"/>
    <property type="evidence" value="ECO:0007669"/>
    <property type="project" value="InterPro"/>
</dbReference>
<keyword evidence="1" id="KW-1185">Reference proteome</keyword>
<dbReference type="InterPro" id="IPR044595">
    <property type="entry name" value="KMD1-4"/>
</dbReference>
<gene>
    <name evidence="2" type="primary">LOC109715978</name>
</gene>
<reference evidence="1" key="1">
    <citation type="journal article" date="2015" name="Nat. Genet.">
        <title>The pineapple genome and the evolution of CAM photosynthesis.</title>
        <authorList>
            <person name="Ming R."/>
            <person name="VanBuren R."/>
            <person name="Wai C.M."/>
            <person name="Tang H."/>
            <person name="Schatz M.C."/>
            <person name="Bowers J.E."/>
            <person name="Lyons E."/>
            <person name="Wang M.L."/>
            <person name="Chen J."/>
            <person name="Biggers E."/>
            <person name="Zhang J."/>
            <person name="Huang L."/>
            <person name="Zhang L."/>
            <person name="Miao W."/>
            <person name="Zhang J."/>
            <person name="Ye Z."/>
            <person name="Miao C."/>
            <person name="Lin Z."/>
            <person name="Wang H."/>
            <person name="Zhou H."/>
            <person name="Yim W.C."/>
            <person name="Priest H.D."/>
            <person name="Zheng C."/>
            <person name="Woodhouse M."/>
            <person name="Edger P.P."/>
            <person name="Guyot R."/>
            <person name="Guo H.B."/>
            <person name="Guo H."/>
            <person name="Zheng G."/>
            <person name="Singh R."/>
            <person name="Sharma A."/>
            <person name="Min X."/>
            <person name="Zheng Y."/>
            <person name="Lee H."/>
            <person name="Gurtowski J."/>
            <person name="Sedlazeck F.J."/>
            <person name="Harkess A."/>
            <person name="McKain M.R."/>
            <person name="Liao Z."/>
            <person name="Fang J."/>
            <person name="Liu J."/>
            <person name="Zhang X."/>
            <person name="Zhang Q."/>
            <person name="Hu W."/>
            <person name="Qin Y."/>
            <person name="Wang K."/>
            <person name="Chen L.Y."/>
            <person name="Shirley N."/>
            <person name="Lin Y.R."/>
            <person name="Liu L.Y."/>
            <person name="Hernandez A.G."/>
            <person name="Wright C.L."/>
            <person name="Bulone V."/>
            <person name="Tuskan G.A."/>
            <person name="Heath K."/>
            <person name="Zee F."/>
            <person name="Moore P.H."/>
            <person name="Sunkar R."/>
            <person name="Leebens-Mack J.H."/>
            <person name="Mockler T."/>
            <person name="Bennetzen J.L."/>
            <person name="Freeling M."/>
            <person name="Sankoff D."/>
            <person name="Paterson A.H."/>
            <person name="Zhu X."/>
            <person name="Yang X."/>
            <person name="Smith J.A."/>
            <person name="Cushman J.C."/>
            <person name="Paull R.E."/>
            <person name="Yu Q."/>
        </authorList>
    </citation>
    <scope>NUCLEOTIDE SEQUENCE [LARGE SCALE GENOMIC DNA]</scope>
    <source>
        <strain evidence="1">cv. F153</strain>
    </source>
</reference>
<reference evidence="2" key="2">
    <citation type="submission" date="2025-08" db="UniProtKB">
        <authorList>
            <consortium name="RefSeq"/>
        </authorList>
    </citation>
    <scope>IDENTIFICATION</scope>
    <source>
        <tissue evidence="2">Leaf</tissue>
    </source>
</reference>
<sequence length="371" mass="39358">MEKEMAEDLIPGLPQEVARECLIRVPYDRLPAGRSVCRAWRRELGSAAYHRLRKRAGSARPILALAQAETEASSLSFSGPAHKYGAAPLSSAYGVSLLDPSAGSWAKLPPIPGLPRGLPLFCRLAAVGTQLVVLGGWDPDTWAPSDAVHVYDFLSGAWRRGAPIPGPRRSFFACAAAPLESTVYVAGGHDEEKNALRSALAYDAAADEWAPLPDMARERDEPRGVLLRGSFCVVGGYATEAQGRFGRSAEAFDPAACPRTCAADVSGRMYMVRAPGGHVAVREGDAWRVAAEVPEEARVVGAVVAAGEGRVVVLGSGPGPHAGGLFACVLEEEEEEEKQSNEGEAKGATWTKMEAPKEFSGHIQDACCVVI</sequence>
<dbReference type="SUPFAM" id="SSF81383">
    <property type="entry name" value="F-box domain"/>
    <property type="match status" value="1"/>
</dbReference>
<dbReference type="Gene3D" id="2.120.10.80">
    <property type="entry name" value="Kelch-type beta propeller"/>
    <property type="match status" value="1"/>
</dbReference>
<dbReference type="SUPFAM" id="SSF117281">
    <property type="entry name" value="Kelch motif"/>
    <property type="match status" value="1"/>
</dbReference>
<dbReference type="PANTHER" id="PTHR46407">
    <property type="entry name" value="OS02G0208700 PROTEIN"/>
    <property type="match status" value="1"/>
</dbReference>
<dbReference type="AlphaFoldDB" id="A0A6P5FUQ5"/>
<name>A0A6P5FUQ5_ANACO</name>
<protein>
    <submittedName>
        <fullName evidence="2">F-box/kelch-repeat protein At1g80440</fullName>
    </submittedName>
</protein>
<dbReference type="PANTHER" id="PTHR46407:SF3">
    <property type="entry name" value="OS02G0208700 PROTEIN"/>
    <property type="match status" value="1"/>
</dbReference>
<dbReference type="Pfam" id="PF01344">
    <property type="entry name" value="Kelch_1"/>
    <property type="match status" value="2"/>
</dbReference>
<dbReference type="InterPro" id="IPR015915">
    <property type="entry name" value="Kelch-typ_b-propeller"/>
</dbReference>
<dbReference type="SMART" id="SM00612">
    <property type="entry name" value="Kelch"/>
    <property type="match status" value="2"/>
</dbReference>
<dbReference type="Proteomes" id="UP000515123">
    <property type="component" value="Linkage group 10"/>
</dbReference>
<dbReference type="OrthoDB" id="191037at2759"/>
<dbReference type="RefSeq" id="XP_020096825.1">
    <property type="nucleotide sequence ID" value="XM_020241236.1"/>
</dbReference>
<organism evidence="1 2">
    <name type="scientific">Ananas comosus</name>
    <name type="common">Pineapple</name>
    <name type="synonym">Ananas ananas</name>
    <dbReference type="NCBI Taxonomy" id="4615"/>
    <lineage>
        <taxon>Eukaryota</taxon>
        <taxon>Viridiplantae</taxon>
        <taxon>Streptophyta</taxon>
        <taxon>Embryophyta</taxon>
        <taxon>Tracheophyta</taxon>
        <taxon>Spermatophyta</taxon>
        <taxon>Magnoliopsida</taxon>
        <taxon>Liliopsida</taxon>
        <taxon>Poales</taxon>
        <taxon>Bromeliaceae</taxon>
        <taxon>Bromelioideae</taxon>
        <taxon>Ananas</taxon>
    </lineage>
</organism>